<gene>
    <name evidence="2" type="ORF">BJY01DRAFT_210591</name>
</gene>
<evidence type="ECO:0000313" key="2">
    <source>
        <dbReference type="EMBL" id="KAL2849602.1"/>
    </source>
</evidence>
<dbReference type="InterPro" id="IPR054471">
    <property type="entry name" value="GPIID_WHD"/>
</dbReference>
<organism evidence="2 3">
    <name type="scientific">Aspergillus pseudoustus</name>
    <dbReference type="NCBI Taxonomy" id="1810923"/>
    <lineage>
        <taxon>Eukaryota</taxon>
        <taxon>Fungi</taxon>
        <taxon>Dikarya</taxon>
        <taxon>Ascomycota</taxon>
        <taxon>Pezizomycotina</taxon>
        <taxon>Eurotiomycetes</taxon>
        <taxon>Eurotiomycetidae</taxon>
        <taxon>Eurotiales</taxon>
        <taxon>Aspergillaceae</taxon>
        <taxon>Aspergillus</taxon>
        <taxon>Aspergillus subgen. Nidulantes</taxon>
    </lineage>
</organism>
<feature type="domain" description="GPI inositol-deacylase winged helix" evidence="1">
    <location>
        <begin position="2"/>
        <end position="72"/>
    </location>
</feature>
<evidence type="ECO:0000259" key="1">
    <source>
        <dbReference type="Pfam" id="PF22939"/>
    </source>
</evidence>
<dbReference type="EMBL" id="JBFXLU010000042">
    <property type="protein sequence ID" value="KAL2849602.1"/>
    <property type="molecule type" value="Genomic_DNA"/>
</dbReference>
<evidence type="ECO:0000313" key="3">
    <source>
        <dbReference type="Proteomes" id="UP001610446"/>
    </source>
</evidence>
<name>A0ABR4KC38_9EURO</name>
<reference evidence="2 3" key="1">
    <citation type="submission" date="2024-07" db="EMBL/GenBank/DDBJ databases">
        <title>Section-level genome sequencing and comparative genomics of Aspergillus sections Usti and Cavernicolus.</title>
        <authorList>
            <consortium name="Lawrence Berkeley National Laboratory"/>
            <person name="Nybo J.L."/>
            <person name="Vesth T.C."/>
            <person name="Theobald S."/>
            <person name="Frisvad J.C."/>
            <person name="Larsen T.O."/>
            <person name="Kjaerboelling I."/>
            <person name="Rothschild-Mancinelli K."/>
            <person name="Lyhne E.K."/>
            <person name="Kogle M.E."/>
            <person name="Barry K."/>
            <person name="Clum A."/>
            <person name="Na H."/>
            <person name="Ledsgaard L."/>
            <person name="Lin J."/>
            <person name="Lipzen A."/>
            <person name="Kuo A."/>
            <person name="Riley R."/>
            <person name="Mondo S."/>
            <person name="Labutti K."/>
            <person name="Haridas S."/>
            <person name="Pangalinan J."/>
            <person name="Salamov A.A."/>
            <person name="Simmons B.A."/>
            <person name="Magnuson J.K."/>
            <person name="Chen J."/>
            <person name="Drula E."/>
            <person name="Henrissat B."/>
            <person name="Wiebenga A."/>
            <person name="Lubbers R.J."/>
            <person name="Gomes A.C."/>
            <person name="Makela M.R."/>
            <person name="Stajich J."/>
            <person name="Grigoriev I.V."/>
            <person name="Mortensen U.H."/>
            <person name="De Vries R.P."/>
            <person name="Baker S.E."/>
            <person name="Andersen M.R."/>
        </authorList>
    </citation>
    <scope>NUCLEOTIDE SEQUENCE [LARGE SCALE GENOMIC DNA]</scope>
    <source>
        <strain evidence="2 3">CBS 123904</strain>
    </source>
</reference>
<dbReference type="Proteomes" id="UP001610446">
    <property type="component" value="Unassembled WGS sequence"/>
</dbReference>
<dbReference type="Pfam" id="PF22939">
    <property type="entry name" value="WHD_GPIID"/>
    <property type="match status" value="1"/>
</dbReference>
<sequence>MAKQVLSWTTCTGPLTTRELQHALAVELGLPYLENANISDVEDIVSVRAGLVIVDAQSNIIRLVHFTTQEYFERTWTAWFPDAGQNIAATCITYLSFDCFQSYSIGLLVDYPLYYR</sequence>
<accession>A0ABR4KC38</accession>
<protein>
    <recommendedName>
        <fullName evidence="1">GPI inositol-deacylase winged helix domain-containing protein</fullName>
    </recommendedName>
</protein>
<proteinExistence type="predicted"/>
<keyword evidence="3" id="KW-1185">Reference proteome</keyword>
<comment type="caution">
    <text evidence="2">The sequence shown here is derived from an EMBL/GenBank/DDBJ whole genome shotgun (WGS) entry which is preliminary data.</text>
</comment>